<accession>A0A255Y7A7</accession>
<dbReference type="EMBL" id="NOXT01000123">
    <property type="protein sequence ID" value="OYQ25003.1"/>
    <property type="molecule type" value="Genomic_DNA"/>
</dbReference>
<dbReference type="AlphaFoldDB" id="A0A255Y7A7"/>
<evidence type="ECO:0000256" key="7">
    <source>
        <dbReference type="ARBA" id="ARBA00023141"/>
    </source>
</evidence>
<dbReference type="PANTHER" id="PTHR42894">
    <property type="entry name" value="N-(5'-PHOSPHORIBOSYL)ANTHRANILATE ISOMERASE"/>
    <property type="match status" value="1"/>
</dbReference>
<organism evidence="11 12">
    <name type="scientific">Sandarakinorhabdus cyanobacteriorum</name>
    <dbReference type="NCBI Taxonomy" id="1981098"/>
    <lineage>
        <taxon>Bacteria</taxon>
        <taxon>Pseudomonadati</taxon>
        <taxon>Pseudomonadota</taxon>
        <taxon>Alphaproteobacteria</taxon>
        <taxon>Sphingomonadales</taxon>
        <taxon>Sphingosinicellaceae</taxon>
        <taxon>Sandarakinorhabdus</taxon>
    </lineage>
</organism>
<evidence type="ECO:0000256" key="8">
    <source>
        <dbReference type="ARBA" id="ARBA00023235"/>
    </source>
</evidence>
<dbReference type="Proteomes" id="UP000216991">
    <property type="component" value="Unassembled WGS sequence"/>
</dbReference>
<feature type="domain" description="N-(5'phosphoribosyl) anthranilate isomerase (PRAI)" evidence="10">
    <location>
        <begin position="5"/>
        <end position="204"/>
    </location>
</feature>
<reference evidence="11 12" key="1">
    <citation type="submission" date="2017-07" db="EMBL/GenBank/DDBJ databases">
        <title>Sandarakinorhabdus cyanobacteriorum sp. nov., a novel bacterium isolated from cyanobacterial aggregates in a eutrophic lake.</title>
        <authorList>
            <person name="Cai H."/>
        </authorList>
    </citation>
    <scope>NUCLEOTIDE SEQUENCE [LARGE SCALE GENOMIC DNA]</scope>
    <source>
        <strain evidence="11 12">TH057</strain>
    </source>
</reference>
<evidence type="ECO:0000256" key="1">
    <source>
        <dbReference type="ARBA" id="ARBA00001164"/>
    </source>
</evidence>
<dbReference type="Pfam" id="PF00697">
    <property type="entry name" value="PRAI"/>
    <property type="match status" value="1"/>
</dbReference>
<dbReference type="SUPFAM" id="SSF51366">
    <property type="entry name" value="Ribulose-phoshate binding barrel"/>
    <property type="match status" value="1"/>
</dbReference>
<evidence type="ECO:0000256" key="2">
    <source>
        <dbReference type="ARBA" id="ARBA00004664"/>
    </source>
</evidence>
<comment type="pathway">
    <text evidence="2 9">Amino-acid biosynthesis; L-tryptophan biosynthesis; L-tryptophan from chorismate: step 3/5.</text>
</comment>
<keyword evidence="7 9" id="KW-0057">Aromatic amino acid biosynthesis</keyword>
<dbReference type="InterPro" id="IPR013785">
    <property type="entry name" value="Aldolase_TIM"/>
</dbReference>
<keyword evidence="5 9" id="KW-0028">Amino-acid biosynthesis</keyword>
<dbReference type="GO" id="GO:0000162">
    <property type="term" value="P:L-tryptophan biosynthetic process"/>
    <property type="evidence" value="ECO:0007669"/>
    <property type="project" value="UniProtKB-UniRule"/>
</dbReference>
<evidence type="ECO:0000256" key="3">
    <source>
        <dbReference type="ARBA" id="ARBA00012572"/>
    </source>
</evidence>
<dbReference type="PANTHER" id="PTHR42894:SF1">
    <property type="entry name" value="N-(5'-PHOSPHORIBOSYL)ANTHRANILATE ISOMERASE"/>
    <property type="match status" value="1"/>
</dbReference>
<evidence type="ECO:0000256" key="9">
    <source>
        <dbReference type="HAMAP-Rule" id="MF_00135"/>
    </source>
</evidence>
<dbReference type="InterPro" id="IPR001240">
    <property type="entry name" value="PRAI_dom"/>
</dbReference>
<dbReference type="RefSeq" id="WP_094474833.1">
    <property type="nucleotide sequence ID" value="NZ_NOXT01000123.1"/>
</dbReference>
<dbReference type="InterPro" id="IPR044643">
    <property type="entry name" value="TrpF_fam"/>
</dbReference>
<gene>
    <name evidence="9" type="primary">trpF</name>
    <name evidence="11" type="ORF">CHU93_14280</name>
</gene>
<evidence type="ECO:0000259" key="10">
    <source>
        <dbReference type="Pfam" id="PF00697"/>
    </source>
</evidence>
<evidence type="ECO:0000313" key="12">
    <source>
        <dbReference type="Proteomes" id="UP000216991"/>
    </source>
</evidence>
<keyword evidence="12" id="KW-1185">Reference proteome</keyword>
<dbReference type="InterPro" id="IPR011060">
    <property type="entry name" value="RibuloseP-bd_barrel"/>
</dbReference>
<keyword evidence="6 9" id="KW-0822">Tryptophan biosynthesis</keyword>
<dbReference type="Gene3D" id="3.20.20.70">
    <property type="entry name" value="Aldolase class I"/>
    <property type="match status" value="1"/>
</dbReference>
<dbReference type="CDD" id="cd00405">
    <property type="entry name" value="PRAI"/>
    <property type="match status" value="1"/>
</dbReference>
<dbReference type="EC" id="5.3.1.24" evidence="3 9"/>
<protein>
    <recommendedName>
        <fullName evidence="4 9">N-(5'-phosphoribosyl)anthranilate isomerase</fullName>
        <shortName evidence="9">PRAI</shortName>
        <ecNumber evidence="3 9">5.3.1.24</ecNumber>
    </recommendedName>
</protein>
<dbReference type="GO" id="GO:0004640">
    <property type="term" value="F:phosphoribosylanthranilate isomerase activity"/>
    <property type="evidence" value="ECO:0007669"/>
    <property type="project" value="UniProtKB-UniRule"/>
</dbReference>
<dbReference type="UniPathway" id="UPA00035">
    <property type="reaction ID" value="UER00042"/>
</dbReference>
<keyword evidence="8 9" id="KW-0413">Isomerase</keyword>
<proteinExistence type="inferred from homology"/>
<dbReference type="OrthoDB" id="9796196at2"/>
<evidence type="ECO:0000256" key="6">
    <source>
        <dbReference type="ARBA" id="ARBA00022822"/>
    </source>
</evidence>
<name>A0A255Y7A7_9SPHN</name>
<dbReference type="HAMAP" id="MF_00135">
    <property type="entry name" value="PRAI"/>
    <property type="match status" value="1"/>
</dbReference>
<dbReference type="NCBIfam" id="NF002295">
    <property type="entry name" value="PRK01222.1-1"/>
    <property type="match status" value="1"/>
</dbReference>
<comment type="similarity">
    <text evidence="9">Belongs to the TrpF family.</text>
</comment>
<sequence length="210" mass="21475">MTSFKICGVKTPEVVHAAVASGAAHIGFNFFPPSPRFLSPADAAPLIALVPAGVGRVAVLVDPDDDLVAAVIAAGIDILQFHNVPPGRLAALAQRHGRPVWLAAGVKTRADIEAATKAAGPADLLLLDAKAPNDAPLPGGNGLAFDWRLLAETRPQRRFGLAGGLGIHNVADAIRQVAPALVDVASGVEEGAGVKSVEKIMAFASAVRDA</sequence>
<evidence type="ECO:0000313" key="11">
    <source>
        <dbReference type="EMBL" id="OYQ25003.1"/>
    </source>
</evidence>
<comment type="catalytic activity">
    <reaction evidence="1 9">
        <text>N-(5-phospho-beta-D-ribosyl)anthranilate = 1-(2-carboxyphenylamino)-1-deoxy-D-ribulose 5-phosphate</text>
        <dbReference type="Rhea" id="RHEA:21540"/>
        <dbReference type="ChEBI" id="CHEBI:18277"/>
        <dbReference type="ChEBI" id="CHEBI:58613"/>
        <dbReference type="EC" id="5.3.1.24"/>
    </reaction>
</comment>
<comment type="caution">
    <text evidence="11">The sequence shown here is derived from an EMBL/GenBank/DDBJ whole genome shotgun (WGS) entry which is preliminary data.</text>
</comment>
<evidence type="ECO:0000256" key="5">
    <source>
        <dbReference type="ARBA" id="ARBA00022605"/>
    </source>
</evidence>
<evidence type="ECO:0000256" key="4">
    <source>
        <dbReference type="ARBA" id="ARBA00022272"/>
    </source>
</evidence>